<evidence type="ECO:0000256" key="1">
    <source>
        <dbReference type="ARBA" id="ARBA00004127"/>
    </source>
</evidence>
<dbReference type="AlphaFoldDB" id="A0ABD2MYY9"/>
<name>A0ABD2MYY9_9CUCU</name>
<protein>
    <submittedName>
        <fullName evidence="8">Uncharacterized protein</fullName>
    </submittedName>
</protein>
<proteinExistence type="predicted"/>
<feature type="transmembrane region" description="Helical" evidence="7">
    <location>
        <begin position="267"/>
        <end position="286"/>
    </location>
</feature>
<evidence type="ECO:0000313" key="9">
    <source>
        <dbReference type="Proteomes" id="UP001516400"/>
    </source>
</evidence>
<gene>
    <name evidence="8" type="ORF">HHI36_022093</name>
</gene>
<keyword evidence="5" id="KW-0333">Golgi apparatus</keyword>
<feature type="transmembrane region" description="Helical" evidence="7">
    <location>
        <begin position="123"/>
        <end position="144"/>
    </location>
</feature>
<feature type="transmembrane region" description="Helical" evidence="7">
    <location>
        <begin position="150"/>
        <end position="172"/>
    </location>
</feature>
<dbReference type="EMBL" id="JABFTP020000042">
    <property type="protein sequence ID" value="KAL3271619.1"/>
    <property type="molecule type" value="Genomic_DNA"/>
</dbReference>
<organism evidence="8 9">
    <name type="scientific">Cryptolaemus montrouzieri</name>
    <dbReference type="NCBI Taxonomy" id="559131"/>
    <lineage>
        <taxon>Eukaryota</taxon>
        <taxon>Metazoa</taxon>
        <taxon>Ecdysozoa</taxon>
        <taxon>Arthropoda</taxon>
        <taxon>Hexapoda</taxon>
        <taxon>Insecta</taxon>
        <taxon>Pterygota</taxon>
        <taxon>Neoptera</taxon>
        <taxon>Endopterygota</taxon>
        <taxon>Coleoptera</taxon>
        <taxon>Polyphaga</taxon>
        <taxon>Cucujiformia</taxon>
        <taxon>Coccinelloidea</taxon>
        <taxon>Coccinellidae</taxon>
        <taxon>Scymninae</taxon>
        <taxon>Scymnini</taxon>
        <taxon>Cryptolaemus</taxon>
    </lineage>
</organism>
<evidence type="ECO:0000256" key="3">
    <source>
        <dbReference type="ARBA" id="ARBA00022692"/>
    </source>
</evidence>
<comment type="caution">
    <text evidence="8">The sequence shown here is derived from an EMBL/GenBank/DDBJ whole genome shotgun (WGS) entry which is preliminary data.</text>
</comment>
<feature type="transmembrane region" description="Helical" evidence="7">
    <location>
        <begin position="85"/>
        <end position="102"/>
    </location>
</feature>
<dbReference type="InterPro" id="IPR045891">
    <property type="entry name" value="ZIP9"/>
</dbReference>
<keyword evidence="6 7" id="KW-0472">Membrane</keyword>
<dbReference type="Proteomes" id="UP001516400">
    <property type="component" value="Unassembled WGS sequence"/>
</dbReference>
<sequence length="289" mass="31235">MAQERMKVNVTQIYIGSLFSALSVHNIVPLEYIGKDKLKKITVFGAGLLIGTALAVIIPEGIRALVIEKPHNNKTVDGDEHNDPFSPIGISLVLGFVFMLLIDQIFQNRNENVNGPERINTATIGLVVHAAADGIALGAAATTSQTDVEIIVFLAIMLHKAPAAFGLVTYLMHSGVERTKIRKHLMIFSLAAPALTIITYFGIGQESKETLNNFNATGIAMLFSAGTFLYVATVHVLSELTQNTHNHSSYSKLPSLENNKSSNNLKAVDLFILVLGSLTPLLLTLGHSH</sequence>
<dbReference type="GO" id="GO:0000139">
    <property type="term" value="C:Golgi membrane"/>
    <property type="evidence" value="ECO:0007669"/>
    <property type="project" value="UniProtKB-SubCell"/>
</dbReference>
<feature type="transmembrane region" description="Helical" evidence="7">
    <location>
        <begin position="41"/>
        <end position="65"/>
    </location>
</feature>
<comment type="subcellular location">
    <subcellularLocation>
        <location evidence="1">Endomembrane system</location>
        <topology evidence="1">Multi-pass membrane protein</topology>
    </subcellularLocation>
    <subcellularLocation>
        <location evidence="2">Golgi apparatus membrane</location>
    </subcellularLocation>
</comment>
<evidence type="ECO:0000256" key="2">
    <source>
        <dbReference type="ARBA" id="ARBA00004394"/>
    </source>
</evidence>
<evidence type="ECO:0000256" key="4">
    <source>
        <dbReference type="ARBA" id="ARBA00022989"/>
    </source>
</evidence>
<evidence type="ECO:0000256" key="7">
    <source>
        <dbReference type="SAM" id="Phobius"/>
    </source>
</evidence>
<evidence type="ECO:0000313" key="8">
    <source>
        <dbReference type="EMBL" id="KAL3271619.1"/>
    </source>
</evidence>
<evidence type="ECO:0000256" key="5">
    <source>
        <dbReference type="ARBA" id="ARBA00023034"/>
    </source>
</evidence>
<dbReference type="InterPro" id="IPR003689">
    <property type="entry name" value="ZIP"/>
</dbReference>
<accession>A0ABD2MYY9</accession>
<feature type="transmembrane region" description="Helical" evidence="7">
    <location>
        <begin position="215"/>
        <end position="237"/>
    </location>
</feature>
<reference evidence="8 9" key="1">
    <citation type="journal article" date="2021" name="BMC Biol.">
        <title>Horizontally acquired antibacterial genes associated with adaptive radiation of ladybird beetles.</title>
        <authorList>
            <person name="Li H.S."/>
            <person name="Tang X.F."/>
            <person name="Huang Y.H."/>
            <person name="Xu Z.Y."/>
            <person name="Chen M.L."/>
            <person name="Du X.Y."/>
            <person name="Qiu B.Y."/>
            <person name="Chen P.T."/>
            <person name="Zhang W."/>
            <person name="Slipinski A."/>
            <person name="Escalona H.E."/>
            <person name="Waterhouse R.M."/>
            <person name="Zwick A."/>
            <person name="Pang H."/>
        </authorList>
    </citation>
    <scope>NUCLEOTIDE SEQUENCE [LARGE SCALE GENOMIC DNA]</scope>
    <source>
        <strain evidence="8">SYSU2018</strain>
    </source>
</reference>
<feature type="transmembrane region" description="Helical" evidence="7">
    <location>
        <begin position="184"/>
        <end position="203"/>
    </location>
</feature>
<dbReference type="PANTHER" id="PTHR16133">
    <property type="entry name" value="SOLUTE CARRIER FAMILY 39 ZINC TRANSPORTER , MEMBER 9-RELATED"/>
    <property type="match status" value="1"/>
</dbReference>
<dbReference type="PANTHER" id="PTHR16133:SF0">
    <property type="entry name" value="ZINC_IRON REGULATED TRANSPORTER-RELATED PROTEIN 102B, ISOFORM E"/>
    <property type="match status" value="1"/>
</dbReference>
<keyword evidence="4 7" id="KW-1133">Transmembrane helix</keyword>
<keyword evidence="3 7" id="KW-0812">Transmembrane</keyword>
<keyword evidence="9" id="KW-1185">Reference proteome</keyword>
<dbReference type="Pfam" id="PF02535">
    <property type="entry name" value="Zip"/>
    <property type="match status" value="1"/>
</dbReference>
<evidence type="ECO:0000256" key="6">
    <source>
        <dbReference type="ARBA" id="ARBA00023136"/>
    </source>
</evidence>